<dbReference type="Proteomes" id="UP000246635">
    <property type="component" value="Unassembled WGS sequence"/>
</dbReference>
<keyword evidence="2" id="KW-1185">Reference proteome</keyword>
<dbReference type="EMBL" id="QGTQ01000021">
    <property type="protein sequence ID" value="PWV97392.1"/>
    <property type="molecule type" value="Genomic_DNA"/>
</dbReference>
<comment type="caution">
    <text evidence="1">The sequence shown here is derived from an EMBL/GenBank/DDBJ whole genome shotgun (WGS) entry which is preliminary data.</text>
</comment>
<protein>
    <submittedName>
        <fullName evidence="1">Uncharacterized protein</fullName>
    </submittedName>
</protein>
<evidence type="ECO:0000313" key="1">
    <source>
        <dbReference type="EMBL" id="PWV97392.1"/>
    </source>
</evidence>
<dbReference type="AlphaFoldDB" id="A0A2V2YS35"/>
<gene>
    <name evidence="1" type="ORF">DFQ01_12134</name>
</gene>
<sequence length="71" mass="8335">MQLLQNKNDTIRFLTDSKYIRVRQIPPLFSHFIKLQTERLKLGEQFILIHDTRSRLAPIVPTTMVLVSNSL</sequence>
<evidence type="ECO:0000313" key="2">
    <source>
        <dbReference type="Proteomes" id="UP000246635"/>
    </source>
</evidence>
<accession>A0A2V2YS35</accession>
<reference evidence="1 2" key="1">
    <citation type="submission" date="2018-05" db="EMBL/GenBank/DDBJ databases">
        <title>Genomic Encyclopedia of Type Strains, Phase III (KMG-III): the genomes of soil and plant-associated and newly described type strains.</title>
        <authorList>
            <person name="Whitman W."/>
        </authorList>
    </citation>
    <scope>NUCLEOTIDE SEQUENCE [LARGE SCALE GENOMIC DNA]</scope>
    <source>
        <strain evidence="1 2">CECT 5696</strain>
    </source>
</reference>
<name>A0A2V2YS35_9BACL</name>
<proteinExistence type="predicted"/>
<organism evidence="1 2">
    <name type="scientific">Paenibacillus cellulosilyticus</name>
    <dbReference type="NCBI Taxonomy" id="375489"/>
    <lineage>
        <taxon>Bacteria</taxon>
        <taxon>Bacillati</taxon>
        <taxon>Bacillota</taxon>
        <taxon>Bacilli</taxon>
        <taxon>Bacillales</taxon>
        <taxon>Paenibacillaceae</taxon>
        <taxon>Paenibacillus</taxon>
    </lineage>
</organism>